<dbReference type="RefSeq" id="WP_034637294.1">
    <property type="nucleotide sequence ID" value="NZ_CBCSJC010000003.1"/>
</dbReference>
<evidence type="ECO:0000313" key="2">
    <source>
        <dbReference type="Proteomes" id="UP000027822"/>
    </source>
</evidence>
<reference evidence="1 2" key="1">
    <citation type="submission" date="2014-06" db="EMBL/GenBank/DDBJ databases">
        <title>Draft genome sequence of Bacillus manliponensis JCM 15802 (MCCC 1A00708).</title>
        <authorList>
            <person name="Lai Q."/>
            <person name="Liu Y."/>
            <person name="Shao Z."/>
        </authorList>
    </citation>
    <scope>NUCLEOTIDE SEQUENCE [LARGE SCALE GENOMIC DNA]</scope>
    <source>
        <strain evidence="1 2">JCM 15802</strain>
    </source>
</reference>
<keyword evidence="2" id="KW-1185">Reference proteome</keyword>
<sequence length="60" mass="6659">MKFHRNLTVNTLLIILTVILLTACNSKVANKSTNVKEYTSQELKVGVVGEIPKVMKKTSI</sequence>
<evidence type="ECO:0000313" key="1">
    <source>
        <dbReference type="EMBL" id="KEK20104.1"/>
    </source>
</evidence>
<dbReference type="Proteomes" id="UP000027822">
    <property type="component" value="Unassembled WGS sequence"/>
</dbReference>
<accession>A0A073JYJ6</accession>
<dbReference type="STRING" id="574376.BAMA_16760"/>
<dbReference type="AlphaFoldDB" id="A0A073JYJ6"/>
<gene>
    <name evidence="1" type="ORF">BAMA_16760</name>
</gene>
<dbReference type="PROSITE" id="PS51257">
    <property type="entry name" value="PROKAR_LIPOPROTEIN"/>
    <property type="match status" value="1"/>
</dbReference>
<evidence type="ECO:0008006" key="3">
    <source>
        <dbReference type="Google" id="ProtNLM"/>
    </source>
</evidence>
<dbReference type="EMBL" id="JOTN01000004">
    <property type="protein sequence ID" value="KEK20104.1"/>
    <property type="molecule type" value="Genomic_DNA"/>
</dbReference>
<organism evidence="1 2">
    <name type="scientific">Bacillus manliponensis</name>
    <dbReference type="NCBI Taxonomy" id="574376"/>
    <lineage>
        <taxon>Bacteria</taxon>
        <taxon>Bacillati</taxon>
        <taxon>Bacillota</taxon>
        <taxon>Bacilli</taxon>
        <taxon>Bacillales</taxon>
        <taxon>Bacillaceae</taxon>
        <taxon>Bacillus</taxon>
        <taxon>Bacillus cereus group</taxon>
    </lineage>
</organism>
<protein>
    <recommendedName>
        <fullName evidence="3">Lipoprotein</fullName>
    </recommendedName>
</protein>
<proteinExistence type="predicted"/>
<name>A0A073JYJ6_9BACI</name>
<comment type="caution">
    <text evidence="1">The sequence shown here is derived from an EMBL/GenBank/DDBJ whole genome shotgun (WGS) entry which is preliminary data.</text>
</comment>